<dbReference type="InterPro" id="IPR003660">
    <property type="entry name" value="HAMP_dom"/>
</dbReference>
<dbReference type="PANTHER" id="PTHR45436:SF5">
    <property type="entry name" value="SENSOR HISTIDINE KINASE TRCS"/>
    <property type="match status" value="1"/>
</dbReference>
<keyword evidence="5" id="KW-0808">Transferase</keyword>
<evidence type="ECO:0000313" key="14">
    <source>
        <dbReference type="EMBL" id="RIV82343.1"/>
    </source>
</evidence>
<dbReference type="PANTHER" id="PTHR45436">
    <property type="entry name" value="SENSOR HISTIDINE KINASE YKOH"/>
    <property type="match status" value="1"/>
</dbReference>
<dbReference type="GO" id="GO:0000155">
    <property type="term" value="F:phosphorelay sensor kinase activity"/>
    <property type="evidence" value="ECO:0007669"/>
    <property type="project" value="InterPro"/>
</dbReference>
<dbReference type="InterPro" id="IPR050428">
    <property type="entry name" value="TCS_sensor_his_kinase"/>
</dbReference>
<protein>
    <recommendedName>
        <fullName evidence="3">histidine kinase</fullName>
        <ecNumber evidence="3">2.7.13.3</ecNumber>
    </recommendedName>
</protein>
<dbReference type="InterPro" id="IPR036890">
    <property type="entry name" value="HATPase_C_sf"/>
</dbReference>
<dbReference type="InterPro" id="IPR036097">
    <property type="entry name" value="HisK_dim/P_sf"/>
</dbReference>
<dbReference type="Gene3D" id="3.30.565.10">
    <property type="entry name" value="Histidine kinase-like ATPase, C-terminal domain"/>
    <property type="match status" value="1"/>
</dbReference>
<feature type="domain" description="Histidine kinase" evidence="12">
    <location>
        <begin position="145"/>
        <end position="356"/>
    </location>
</feature>
<evidence type="ECO:0000256" key="7">
    <source>
        <dbReference type="ARBA" id="ARBA00022777"/>
    </source>
</evidence>
<dbReference type="CDD" id="cd00075">
    <property type="entry name" value="HATPase"/>
    <property type="match status" value="1"/>
</dbReference>
<evidence type="ECO:0000256" key="8">
    <source>
        <dbReference type="ARBA" id="ARBA00022989"/>
    </source>
</evidence>
<evidence type="ECO:0000256" key="4">
    <source>
        <dbReference type="ARBA" id="ARBA00022553"/>
    </source>
</evidence>
<keyword evidence="7 14" id="KW-0418">Kinase</keyword>
<keyword evidence="15" id="KW-1185">Reference proteome</keyword>
<dbReference type="InterPro" id="IPR004358">
    <property type="entry name" value="Sig_transdc_His_kin-like_C"/>
</dbReference>
<evidence type="ECO:0000256" key="9">
    <source>
        <dbReference type="ARBA" id="ARBA00023012"/>
    </source>
</evidence>
<dbReference type="InterPro" id="IPR003594">
    <property type="entry name" value="HATPase_dom"/>
</dbReference>
<dbReference type="SUPFAM" id="SSF158472">
    <property type="entry name" value="HAMP domain-like"/>
    <property type="match status" value="1"/>
</dbReference>
<sequence>MKPLKGLGRHVALSMGLGAFMGVLSSYLGIYLLYLAAYSFYPNLLPKEDNGILLPTTPELLVLALVAALVLLVTITMALRLAGRIVAPLASVAQAARRISEGDLTARAQADDDLPGEAALLVSDFNSMADRLEEIAHDVITWNAQIAHELRTPLTILRGRLLGMIDGVFSPDDAQLHRLLKQVEGLSRLVEDLRIVSLLDSGEMRLERIEVDLAREIAEFGELVEPGLVEAGFSLTISPAPGKAVLDMTRIRQALLALVDNAQRHANPCDLCVEASMHADTVEIRVVDQGPGLPDDFARDAFKLFAQGKQTEGGSRAGSGLGLSVVQAIAKAHGGSAFYGVDGQACFFALSVPRWAPPSLSAAAGAI</sequence>
<keyword evidence="4" id="KW-0597">Phosphoprotein</keyword>
<name>A0A3A1P368_9SPHN</name>
<organism evidence="14 15">
    <name type="scientific">Aurantiacibacter xanthus</name>
    <dbReference type="NCBI Taxonomy" id="1784712"/>
    <lineage>
        <taxon>Bacteria</taxon>
        <taxon>Pseudomonadati</taxon>
        <taxon>Pseudomonadota</taxon>
        <taxon>Alphaproteobacteria</taxon>
        <taxon>Sphingomonadales</taxon>
        <taxon>Erythrobacteraceae</taxon>
        <taxon>Aurantiacibacter</taxon>
    </lineage>
</organism>
<dbReference type="SMART" id="SM00388">
    <property type="entry name" value="HisKA"/>
    <property type="match status" value="1"/>
</dbReference>
<evidence type="ECO:0000256" key="10">
    <source>
        <dbReference type="ARBA" id="ARBA00023136"/>
    </source>
</evidence>
<proteinExistence type="predicted"/>
<dbReference type="InterPro" id="IPR003661">
    <property type="entry name" value="HisK_dim/P_dom"/>
</dbReference>
<comment type="catalytic activity">
    <reaction evidence="1">
        <text>ATP + protein L-histidine = ADP + protein N-phospho-L-histidine.</text>
        <dbReference type="EC" id="2.7.13.3"/>
    </reaction>
</comment>
<evidence type="ECO:0000256" key="11">
    <source>
        <dbReference type="SAM" id="Phobius"/>
    </source>
</evidence>
<evidence type="ECO:0000256" key="2">
    <source>
        <dbReference type="ARBA" id="ARBA00004370"/>
    </source>
</evidence>
<dbReference type="EC" id="2.7.13.3" evidence="3"/>
<gene>
    <name evidence="14" type="ORF">D2V17_15645</name>
</gene>
<dbReference type="Pfam" id="PF00512">
    <property type="entry name" value="HisKA"/>
    <property type="match status" value="1"/>
</dbReference>
<evidence type="ECO:0000259" key="12">
    <source>
        <dbReference type="PROSITE" id="PS50109"/>
    </source>
</evidence>
<dbReference type="SUPFAM" id="SSF55874">
    <property type="entry name" value="ATPase domain of HSP90 chaperone/DNA topoisomerase II/histidine kinase"/>
    <property type="match status" value="1"/>
</dbReference>
<evidence type="ECO:0000256" key="5">
    <source>
        <dbReference type="ARBA" id="ARBA00022679"/>
    </source>
</evidence>
<dbReference type="EMBL" id="QXFM01000119">
    <property type="protein sequence ID" value="RIV82343.1"/>
    <property type="molecule type" value="Genomic_DNA"/>
</dbReference>
<dbReference type="Gene3D" id="6.10.340.10">
    <property type="match status" value="1"/>
</dbReference>
<dbReference type="SMART" id="SM00387">
    <property type="entry name" value="HATPase_c"/>
    <property type="match status" value="1"/>
</dbReference>
<evidence type="ECO:0000313" key="15">
    <source>
        <dbReference type="Proteomes" id="UP000265366"/>
    </source>
</evidence>
<dbReference type="Pfam" id="PF00672">
    <property type="entry name" value="HAMP"/>
    <property type="match status" value="1"/>
</dbReference>
<keyword evidence="10 11" id="KW-0472">Membrane</keyword>
<comment type="caution">
    <text evidence="14">The sequence shown here is derived from an EMBL/GenBank/DDBJ whole genome shotgun (WGS) entry which is preliminary data.</text>
</comment>
<feature type="domain" description="HAMP" evidence="13">
    <location>
        <begin position="83"/>
        <end position="137"/>
    </location>
</feature>
<keyword evidence="8 11" id="KW-1133">Transmembrane helix</keyword>
<keyword evidence="6 11" id="KW-0812">Transmembrane</keyword>
<reference evidence="14 15" key="1">
    <citation type="submission" date="2018-08" db="EMBL/GenBank/DDBJ databases">
        <title>Erythrobacter zhengii sp.nov., a bacterium isolated from deep-sea sediment.</title>
        <authorList>
            <person name="Fang C."/>
            <person name="Wu Y.-H."/>
            <person name="Sun C."/>
            <person name="Wang H."/>
            <person name="Cheng H."/>
            <person name="Meng F.-X."/>
            <person name="Wang C.-S."/>
            <person name="Xu X.-W."/>
        </authorList>
    </citation>
    <scope>NUCLEOTIDE SEQUENCE [LARGE SCALE GENOMIC DNA]</scope>
    <source>
        <strain evidence="14 15">CCTCC AB 2015396</strain>
    </source>
</reference>
<dbReference type="Gene3D" id="1.10.287.130">
    <property type="match status" value="1"/>
</dbReference>
<dbReference type="PROSITE" id="PS50109">
    <property type="entry name" value="HIS_KIN"/>
    <property type="match status" value="1"/>
</dbReference>
<comment type="subcellular location">
    <subcellularLocation>
        <location evidence="2">Membrane</location>
    </subcellularLocation>
</comment>
<dbReference type="PROSITE" id="PS50885">
    <property type="entry name" value="HAMP"/>
    <property type="match status" value="1"/>
</dbReference>
<dbReference type="AlphaFoldDB" id="A0A3A1P368"/>
<accession>A0A3A1P368</accession>
<evidence type="ECO:0000256" key="6">
    <source>
        <dbReference type="ARBA" id="ARBA00022692"/>
    </source>
</evidence>
<evidence type="ECO:0000256" key="1">
    <source>
        <dbReference type="ARBA" id="ARBA00000085"/>
    </source>
</evidence>
<dbReference type="Proteomes" id="UP000265366">
    <property type="component" value="Unassembled WGS sequence"/>
</dbReference>
<evidence type="ECO:0000256" key="3">
    <source>
        <dbReference type="ARBA" id="ARBA00012438"/>
    </source>
</evidence>
<dbReference type="CDD" id="cd06225">
    <property type="entry name" value="HAMP"/>
    <property type="match status" value="1"/>
</dbReference>
<dbReference type="SUPFAM" id="SSF47384">
    <property type="entry name" value="Homodimeric domain of signal transducing histidine kinase"/>
    <property type="match status" value="1"/>
</dbReference>
<dbReference type="PRINTS" id="PR00344">
    <property type="entry name" value="BCTRLSENSOR"/>
</dbReference>
<evidence type="ECO:0000259" key="13">
    <source>
        <dbReference type="PROSITE" id="PS50885"/>
    </source>
</evidence>
<feature type="transmembrane region" description="Helical" evidence="11">
    <location>
        <begin position="60"/>
        <end position="79"/>
    </location>
</feature>
<keyword evidence="9" id="KW-0902">Two-component regulatory system</keyword>
<dbReference type="InterPro" id="IPR005467">
    <property type="entry name" value="His_kinase_dom"/>
</dbReference>
<dbReference type="RefSeq" id="WP_119593762.1">
    <property type="nucleotide sequence ID" value="NZ_QXFM01000119.1"/>
</dbReference>
<dbReference type="Pfam" id="PF02518">
    <property type="entry name" value="HATPase_c"/>
    <property type="match status" value="1"/>
</dbReference>
<feature type="transmembrane region" description="Helical" evidence="11">
    <location>
        <begin position="12"/>
        <end position="40"/>
    </location>
</feature>
<dbReference type="SMART" id="SM00304">
    <property type="entry name" value="HAMP"/>
    <property type="match status" value="1"/>
</dbReference>
<dbReference type="CDD" id="cd00082">
    <property type="entry name" value="HisKA"/>
    <property type="match status" value="1"/>
</dbReference>
<dbReference type="GO" id="GO:0005886">
    <property type="term" value="C:plasma membrane"/>
    <property type="evidence" value="ECO:0007669"/>
    <property type="project" value="TreeGrafter"/>
</dbReference>
<dbReference type="OrthoDB" id="9815202at2"/>